<evidence type="ECO:0000313" key="3">
    <source>
        <dbReference type="EMBL" id="KTB45834.1"/>
    </source>
</evidence>
<evidence type="ECO:0000313" key="4">
    <source>
        <dbReference type="Proteomes" id="UP000054988"/>
    </source>
</evidence>
<organism evidence="3 4">
    <name type="scientific">Moniliophthora roreri</name>
    <name type="common">Frosty pod rot fungus</name>
    <name type="synonym">Monilia roreri</name>
    <dbReference type="NCBI Taxonomy" id="221103"/>
    <lineage>
        <taxon>Eukaryota</taxon>
        <taxon>Fungi</taxon>
        <taxon>Dikarya</taxon>
        <taxon>Basidiomycota</taxon>
        <taxon>Agaricomycotina</taxon>
        <taxon>Agaricomycetes</taxon>
        <taxon>Agaricomycetidae</taxon>
        <taxon>Agaricales</taxon>
        <taxon>Marasmiineae</taxon>
        <taxon>Marasmiaceae</taxon>
        <taxon>Moniliophthora</taxon>
    </lineage>
</organism>
<gene>
    <name evidence="3" type="ORF">WG66_1583</name>
</gene>
<accession>A0A0W0GB90</accession>
<keyword evidence="2" id="KW-0472">Membrane</keyword>
<proteinExistence type="predicted"/>
<reference evidence="3 4" key="1">
    <citation type="submission" date="2015-12" db="EMBL/GenBank/DDBJ databases">
        <title>Draft genome sequence of Moniliophthora roreri, the causal agent of frosty pod rot of cacao.</title>
        <authorList>
            <person name="Aime M.C."/>
            <person name="Diaz-Valderrama J.R."/>
            <person name="Kijpornyongpan T."/>
            <person name="Phillips-Mora W."/>
        </authorList>
    </citation>
    <scope>NUCLEOTIDE SEQUENCE [LARGE SCALE GENOMIC DNA]</scope>
    <source>
        <strain evidence="3 4">MCA 2952</strain>
    </source>
</reference>
<sequence>MIKLPNDDDVEVGPSGSSSSQIEPLVVDVHPEEPPPEFAPYEAEYFTTSSGNIVSHDPHLNTDGEALYRFLLAQSLLPPRPYLHCKASHDETRVRTVYHRDGNGNTTRREESYTETIIDFDFMIDVSRELLPTPDGPIHWSAADSDPVFRGRMFREIENHTGKYRARRGEVKKFQRWGKYREGHGLPPWAPDSRLALDGGEFYDDTPGNTLMSSKTLREWADEYCASPKHLKEFTYRKVVYGWDLEFVQDRVQSLIRGSLASNPFHLLFTPSSNYNIHAHFHHDATKIHVRPSNRLSRLLSKTWVKVVLWILLIYPFIWLFKRFHRKGGGRWEVCGGASAITRYEPFAPTPLEVEESSNPKLPPPGYDESQYATEAQTNKVKITRDGRRVLRRGTTEEEWLARWEGTITRAVPEFKVIGFMAHLFKFIQLDLLINIDMYHLTTQNLWLDILALLGNSDTPSCILKLVALHITRVLRDVIFTS</sequence>
<dbReference type="Proteomes" id="UP000054988">
    <property type="component" value="Unassembled WGS sequence"/>
</dbReference>
<evidence type="ECO:0000256" key="2">
    <source>
        <dbReference type="SAM" id="Phobius"/>
    </source>
</evidence>
<dbReference type="EMBL" id="LATX01000594">
    <property type="protein sequence ID" value="KTB45834.1"/>
    <property type="molecule type" value="Genomic_DNA"/>
</dbReference>
<dbReference type="AlphaFoldDB" id="A0A0W0GB90"/>
<feature type="transmembrane region" description="Helical" evidence="2">
    <location>
        <begin position="303"/>
        <end position="321"/>
    </location>
</feature>
<protein>
    <submittedName>
        <fullName evidence="3">Uncharacterized protein</fullName>
    </submittedName>
</protein>
<dbReference type="PANTHER" id="PTHR37848:SF1">
    <property type="entry name" value="SUN DOMAIN-CONTAINING PROTEIN"/>
    <property type="match status" value="1"/>
</dbReference>
<keyword evidence="2" id="KW-1133">Transmembrane helix</keyword>
<comment type="caution">
    <text evidence="3">The sequence shown here is derived from an EMBL/GenBank/DDBJ whole genome shotgun (WGS) entry which is preliminary data.</text>
</comment>
<evidence type="ECO:0000256" key="1">
    <source>
        <dbReference type="SAM" id="MobiDB-lite"/>
    </source>
</evidence>
<dbReference type="PANTHER" id="PTHR37848">
    <property type="entry name" value="EXPRESSED PROTEIN"/>
    <property type="match status" value="1"/>
</dbReference>
<name>A0A0W0GB90_MONRR</name>
<feature type="region of interest" description="Disordered" evidence="1">
    <location>
        <begin position="1"/>
        <end position="25"/>
    </location>
</feature>
<keyword evidence="2" id="KW-0812">Transmembrane</keyword>
<dbReference type="eggNOG" id="ENOG502S4VJ">
    <property type="taxonomic scope" value="Eukaryota"/>
</dbReference>